<dbReference type="SUPFAM" id="SSF50965">
    <property type="entry name" value="Galactose oxidase, central domain"/>
    <property type="match status" value="1"/>
</dbReference>
<evidence type="ECO:0000313" key="2">
    <source>
        <dbReference type="Proteomes" id="UP000023152"/>
    </source>
</evidence>
<comment type="caution">
    <text evidence="1">The sequence shown here is derived from an EMBL/GenBank/DDBJ whole genome shotgun (WGS) entry which is preliminary data.</text>
</comment>
<evidence type="ECO:0000313" key="1">
    <source>
        <dbReference type="EMBL" id="ETO34878.1"/>
    </source>
</evidence>
<dbReference type="EMBL" id="ASPP01002195">
    <property type="protein sequence ID" value="ETO34878.1"/>
    <property type="molecule type" value="Genomic_DNA"/>
</dbReference>
<accession>X6P9V0</accession>
<gene>
    <name evidence="1" type="ORF">RFI_02209</name>
</gene>
<keyword evidence="2" id="KW-1185">Reference proteome</keyword>
<dbReference type="AlphaFoldDB" id="X6P9V0"/>
<protein>
    <submittedName>
        <fullName evidence="1">Uncharacterized protein</fullName>
    </submittedName>
</protein>
<reference evidence="1 2" key="1">
    <citation type="journal article" date="2013" name="Curr. Biol.">
        <title>The Genome of the Foraminiferan Reticulomyxa filosa.</title>
        <authorList>
            <person name="Glockner G."/>
            <person name="Hulsmann N."/>
            <person name="Schleicher M."/>
            <person name="Noegel A.A."/>
            <person name="Eichinger L."/>
            <person name="Gallinger C."/>
            <person name="Pawlowski J."/>
            <person name="Sierra R."/>
            <person name="Euteneuer U."/>
            <person name="Pillet L."/>
            <person name="Moustafa A."/>
            <person name="Platzer M."/>
            <person name="Groth M."/>
            <person name="Szafranski K."/>
            <person name="Schliwa M."/>
        </authorList>
    </citation>
    <scope>NUCLEOTIDE SEQUENCE [LARGE SCALE GENOMIC DNA]</scope>
</reference>
<proteinExistence type="predicted"/>
<dbReference type="Gene3D" id="2.120.10.80">
    <property type="entry name" value="Kelch-type beta propeller"/>
    <property type="match status" value="1"/>
</dbReference>
<dbReference type="InterPro" id="IPR011043">
    <property type="entry name" value="Gal_Oxase/kelch_b-propeller"/>
</dbReference>
<organism evidence="1 2">
    <name type="scientific">Reticulomyxa filosa</name>
    <dbReference type="NCBI Taxonomy" id="46433"/>
    <lineage>
        <taxon>Eukaryota</taxon>
        <taxon>Sar</taxon>
        <taxon>Rhizaria</taxon>
        <taxon>Retaria</taxon>
        <taxon>Foraminifera</taxon>
        <taxon>Monothalamids</taxon>
        <taxon>Reticulomyxidae</taxon>
        <taxon>Reticulomyxa</taxon>
    </lineage>
</organism>
<name>X6P9V0_RETFI</name>
<dbReference type="InterPro" id="IPR015915">
    <property type="entry name" value="Kelch-typ_b-propeller"/>
</dbReference>
<dbReference type="Proteomes" id="UP000023152">
    <property type="component" value="Unassembled WGS sequence"/>
</dbReference>
<sequence length="337" mass="39332">MHNQAFVTIGKLEDDLRGARAVIGGVNKNLLFITYRPSNIDVFSLETYTYLKKLQIPESYTSRQLSFHCIVLYPPEDDNESEPVAQNTKMLLVCRKFATVITFDEENENVRCEPLSNVPGRDSHQSSAYVYASDENKKDSLLLIGGYNETDKTCTAGVVRYSFKFGQWYEDKPLPYNLSASVAVHYPPFIYIFGGNDGYELVADVHRVNRDHWIAETQNEREMRECEVWWDQQSEGKKKELFEMEAKSDPDEFEQALQNEFEFFSINSERLQQVVSIIQRKKDEFDKEDEFKEMDVEVKSIYEAKSDEVTNSFSFSSSINFLFNVRGKLFLYFFFFF</sequence>